<accession>A0ABV7EXG2</accession>
<evidence type="ECO:0000313" key="7">
    <source>
        <dbReference type="Proteomes" id="UP001595530"/>
    </source>
</evidence>
<name>A0ABV7EXG2_9BURK</name>
<feature type="transmembrane region" description="Helical" evidence="5">
    <location>
        <begin position="6"/>
        <end position="35"/>
    </location>
</feature>
<reference evidence="7" key="1">
    <citation type="journal article" date="2019" name="Int. J. Syst. Evol. Microbiol.">
        <title>The Global Catalogue of Microorganisms (GCM) 10K type strain sequencing project: providing services to taxonomists for standard genome sequencing and annotation.</title>
        <authorList>
            <consortium name="The Broad Institute Genomics Platform"/>
            <consortium name="The Broad Institute Genome Sequencing Center for Infectious Disease"/>
            <person name="Wu L."/>
            <person name="Ma J."/>
        </authorList>
    </citation>
    <scope>NUCLEOTIDE SEQUENCE [LARGE SCALE GENOMIC DNA]</scope>
    <source>
        <strain evidence="7">KCTC 42986</strain>
    </source>
</reference>
<dbReference type="EMBL" id="JBHRTP010000003">
    <property type="protein sequence ID" value="MFC3106611.1"/>
    <property type="molecule type" value="Genomic_DNA"/>
</dbReference>
<keyword evidence="4 5" id="KW-0472">Membrane</keyword>
<dbReference type="Proteomes" id="UP001595530">
    <property type="component" value="Unassembled WGS sequence"/>
</dbReference>
<dbReference type="Pfam" id="PF01925">
    <property type="entry name" value="TauE"/>
    <property type="match status" value="1"/>
</dbReference>
<dbReference type="PANTHER" id="PTHR43701">
    <property type="entry name" value="MEMBRANE TRANSPORTER PROTEIN MJ0441-RELATED"/>
    <property type="match status" value="1"/>
</dbReference>
<comment type="caution">
    <text evidence="6">The sequence shown here is derived from an EMBL/GenBank/DDBJ whole genome shotgun (WGS) entry which is preliminary data.</text>
</comment>
<feature type="transmembrane region" description="Helical" evidence="5">
    <location>
        <begin position="148"/>
        <end position="176"/>
    </location>
</feature>
<keyword evidence="3 5" id="KW-1133">Transmembrane helix</keyword>
<feature type="transmembrane region" description="Helical" evidence="5">
    <location>
        <begin position="70"/>
        <end position="90"/>
    </location>
</feature>
<organism evidence="6 7">
    <name type="scientific">Undibacterium arcticum</name>
    <dbReference type="NCBI Taxonomy" id="1762892"/>
    <lineage>
        <taxon>Bacteria</taxon>
        <taxon>Pseudomonadati</taxon>
        <taxon>Pseudomonadota</taxon>
        <taxon>Betaproteobacteria</taxon>
        <taxon>Burkholderiales</taxon>
        <taxon>Oxalobacteraceae</taxon>
        <taxon>Undibacterium</taxon>
    </lineage>
</organism>
<evidence type="ECO:0000256" key="1">
    <source>
        <dbReference type="ARBA" id="ARBA00004141"/>
    </source>
</evidence>
<gene>
    <name evidence="6" type="ORF">ACFOFO_01315</name>
</gene>
<dbReference type="InterPro" id="IPR002781">
    <property type="entry name" value="TM_pro_TauE-like"/>
</dbReference>
<keyword evidence="7" id="KW-1185">Reference proteome</keyword>
<keyword evidence="5" id="KW-1003">Cell membrane</keyword>
<feature type="transmembrane region" description="Helical" evidence="5">
    <location>
        <begin position="102"/>
        <end position="120"/>
    </location>
</feature>
<evidence type="ECO:0000256" key="2">
    <source>
        <dbReference type="ARBA" id="ARBA00022692"/>
    </source>
</evidence>
<dbReference type="RefSeq" id="WP_390325056.1">
    <property type="nucleotide sequence ID" value="NZ_JBHRTP010000003.1"/>
</dbReference>
<sequence length="261" mass="27250">MELLNPFAGFLIGLLIGLTGVGGGALMTPVLIFLLGVAPQTAVGTDLLFAAITKGVAGWMYGARGALDWLVFRRLAMGSLPAAVLTLLLIKHIRLDEGMKMVILQSLGLVLALTSVAMMFKSKLHHLGQCLRTTAPQRFKGVQPVLTVAAGALLGFLVTLTSVGAGALGAVMLVYLYPYRLTPAKLVGTDIAHAIPLTLVAGLGHLILGNIDFPLLGSLLAGSVPGVMLGSRLSTSVNDQYLRNAIAIILLIVGGRLLLQL</sequence>
<evidence type="ECO:0000256" key="4">
    <source>
        <dbReference type="ARBA" id="ARBA00023136"/>
    </source>
</evidence>
<feature type="transmembrane region" description="Helical" evidence="5">
    <location>
        <begin position="241"/>
        <end position="259"/>
    </location>
</feature>
<proteinExistence type="inferred from homology"/>
<comment type="similarity">
    <text evidence="5">Belongs to the 4-toluene sulfonate uptake permease (TSUP) (TC 2.A.102) family.</text>
</comment>
<feature type="transmembrane region" description="Helical" evidence="5">
    <location>
        <begin position="47"/>
        <end position="64"/>
    </location>
</feature>
<evidence type="ECO:0000256" key="5">
    <source>
        <dbReference type="RuleBase" id="RU363041"/>
    </source>
</evidence>
<feature type="transmembrane region" description="Helical" evidence="5">
    <location>
        <begin position="197"/>
        <end position="221"/>
    </location>
</feature>
<dbReference type="PANTHER" id="PTHR43701:SF2">
    <property type="entry name" value="MEMBRANE TRANSPORTER PROTEIN YJNA-RELATED"/>
    <property type="match status" value="1"/>
</dbReference>
<protein>
    <recommendedName>
        <fullName evidence="5">Probable membrane transporter protein</fullName>
    </recommendedName>
</protein>
<keyword evidence="2 5" id="KW-0812">Transmembrane</keyword>
<dbReference type="InterPro" id="IPR051598">
    <property type="entry name" value="TSUP/Inactive_protease-like"/>
</dbReference>
<evidence type="ECO:0000256" key="3">
    <source>
        <dbReference type="ARBA" id="ARBA00022989"/>
    </source>
</evidence>
<comment type="subcellular location">
    <subcellularLocation>
        <location evidence="5">Cell membrane</location>
        <topology evidence="5">Multi-pass membrane protein</topology>
    </subcellularLocation>
    <subcellularLocation>
        <location evidence="1">Membrane</location>
        <topology evidence="1">Multi-pass membrane protein</topology>
    </subcellularLocation>
</comment>
<evidence type="ECO:0000313" key="6">
    <source>
        <dbReference type="EMBL" id="MFC3106611.1"/>
    </source>
</evidence>